<dbReference type="Gene3D" id="1.10.10.10">
    <property type="entry name" value="Winged helix-like DNA-binding domain superfamily/Winged helix DNA-binding domain"/>
    <property type="match status" value="1"/>
</dbReference>
<name>A0ABT9UQW5_9MICC</name>
<dbReference type="InterPro" id="IPR050707">
    <property type="entry name" value="HTH_MetabolicPath_Reg"/>
</dbReference>
<dbReference type="GO" id="GO:0003677">
    <property type="term" value="F:DNA binding"/>
    <property type="evidence" value="ECO:0007669"/>
    <property type="project" value="UniProtKB-KW"/>
</dbReference>
<dbReference type="InterPro" id="IPR036390">
    <property type="entry name" value="WH_DNA-bd_sf"/>
</dbReference>
<proteinExistence type="predicted"/>
<dbReference type="PANTHER" id="PTHR30136:SF35">
    <property type="entry name" value="HTH-TYPE TRANSCRIPTIONAL REGULATOR RV1719"/>
    <property type="match status" value="1"/>
</dbReference>
<keyword evidence="2 7" id="KW-0238">DNA-binding</keyword>
<keyword evidence="1" id="KW-0805">Transcription regulation</keyword>
<dbReference type="RefSeq" id="WP_307493435.1">
    <property type="nucleotide sequence ID" value="NZ_JAUSSY010000025.1"/>
</dbReference>
<evidence type="ECO:0000256" key="2">
    <source>
        <dbReference type="ARBA" id="ARBA00023125"/>
    </source>
</evidence>
<protein>
    <submittedName>
        <fullName evidence="7">DNA-binding IclR family transcriptional regulator</fullName>
    </submittedName>
</protein>
<evidence type="ECO:0000259" key="5">
    <source>
        <dbReference type="PROSITE" id="PS51077"/>
    </source>
</evidence>
<keyword evidence="8" id="KW-1185">Reference proteome</keyword>
<dbReference type="Pfam" id="PF01614">
    <property type="entry name" value="IclR_C"/>
    <property type="match status" value="2"/>
</dbReference>
<dbReference type="PANTHER" id="PTHR30136">
    <property type="entry name" value="HELIX-TURN-HELIX TRANSCRIPTIONAL REGULATOR, ICLR FAMILY"/>
    <property type="match status" value="1"/>
</dbReference>
<comment type="caution">
    <text evidence="7">The sequence shown here is derived from an EMBL/GenBank/DDBJ whole genome shotgun (WGS) entry which is preliminary data.</text>
</comment>
<dbReference type="InterPro" id="IPR005471">
    <property type="entry name" value="Tscrpt_reg_IclR_N"/>
</dbReference>
<feature type="region of interest" description="Disordered" evidence="4">
    <location>
        <begin position="499"/>
        <end position="528"/>
    </location>
</feature>
<feature type="compositionally biased region" description="Basic and acidic residues" evidence="4">
    <location>
        <begin position="510"/>
        <end position="519"/>
    </location>
</feature>
<evidence type="ECO:0000313" key="7">
    <source>
        <dbReference type="EMBL" id="MDQ0121030.1"/>
    </source>
</evidence>
<sequence length="528" mass="56288">MEERDPQAAQRDGSKEVVAVLEAVIGRTGYGWGVRELAEELSASRSTINRILSRLVDERFVSRDASGAYILGPRLKVLSRALQKGHPLFTEGSRILSRLSQSSGATALMAVETGKPEECFVLATLEPDVPVRYTLTPGSIVPTHAGALGLAVLSRRGTTGLPPELKKYTEASMDSRGRIEKALESYASVGAVVSIGQHIPDAAGIAVPFTVSDHLIGSLSLSRPRNEFEESSIAPGAKTLREAAKELESILRSSHASVQTPALRPAESSALIDRIVAIITTFCGQPLAELTLPDLSTLWGTRSVATRRLAESASDVGLMTKSNERTWTIGPTLLRWSAALGINHELSEIIDEDLQSLSEQTGETITLALYDADEESAHIARSHVGARNVRYVLDEGSEIPLTAGAAGKAILAYLPQTVSALTKAGIQAEELEHISAQGWAATDSERVPDAHGIAAPFFINGMVRGSVTATVPNHRIAGIPAEELVAAVVQTAHRLTRLLSTDPQTPPAHEQSKSTKPQETRTPVSMAG</sequence>
<dbReference type="EMBL" id="JAUSSY010000025">
    <property type="protein sequence ID" value="MDQ0121030.1"/>
    <property type="molecule type" value="Genomic_DNA"/>
</dbReference>
<dbReference type="InterPro" id="IPR012318">
    <property type="entry name" value="HTH_CRP"/>
</dbReference>
<dbReference type="PROSITE" id="PS51078">
    <property type="entry name" value="ICLR_ED"/>
    <property type="match status" value="2"/>
</dbReference>
<evidence type="ECO:0000259" key="6">
    <source>
        <dbReference type="PROSITE" id="PS51078"/>
    </source>
</evidence>
<dbReference type="SMART" id="SM00419">
    <property type="entry name" value="HTH_CRP"/>
    <property type="match status" value="1"/>
</dbReference>
<dbReference type="Proteomes" id="UP001226389">
    <property type="component" value="Unassembled WGS sequence"/>
</dbReference>
<feature type="domain" description="IclR-ED" evidence="6">
    <location>
        <begin position="74"/>
        <end position="253"/>
    </location>
</feature>
<organism evidence="7 8">
    <name type="scientific">Pseudarthrobacter defluvii</name>
    <dbReference type="NCBI Taxonomy" id="410837"/>
    <lineage>
        <taxon>Bacteria</taxon>
        <taxon>Bacillati</taxon>
        <taxon>Actinomycetota</taxon>
        <taxon>Actinomycetes</taxon>
        <taxon>Micrococcales</taxon>
        <taxon>Micrococcaceae</taxon>
        <taxon>Pseudarthrobacter</taxon>
    </lineage>
</organism>
<feature type="domain" description="IclR-ED" evidence="6">
    <location>
        <begin position="332"/>
        <end position="501"/>
    </location>
</feature>
<feature type="domain" description="HTH iclR-type" evidence="5">
    <location>
        <begin position="11"/>
        <end position="73"/>
    </location>
</feature>
<dbReference type="Gene3D" id="3.30.450.40">
    <property type="match status" value="2"/>
</dbReference>
<evidence type="ECO:0000313" key="8">
    <source>
        <dbReference type="Proteomes" id="UP001226389"/>
    </source>
</evidence>
<dbReference type="SUPFAM" id="SSF46785">
    <property type="entry name" value="Winged helix' DNA-binding domain"/>
    <property type="match status" value="1"/>
</dbReference>
<accession>A0ABT9UQW5</accession>
<dbReference type="InterPro" id="IPR029016">
    <property type="entry name" value="GAF-like_dom_sf"/>
</dbReference>
<dbReference type="Pfam" id="PF09339">
    <property type="entry name" value="HTH_IclR"/>
    <property type="match status" value="1"/>
</dbReference>
<dbReference type="InterPro" id="IPR036388">
    <property type="entry name" value="WH-like_DNA-bd_sf"/>
</dbReference>
<dbReference type="PROSITE" id="PS51077">
    <property type="entry name" value="HTH_ICLR"/>
    <property type="match status" value="1"/>
</dbReference>
<gene>
    <name evidence="7" type="ORF">J2T22_004243</name>
</gene>
<dbReference type="SUPFAM" id="SSF55781">
    <property type="entry name" value="GAF domain-like"/>
    <property type="match status" value="2"/>
</dbReference>
<evidence type="ECO:0000256" key="4">
    <source>
        <dbReference type="SAM" id="MobiDB-lite"/>
    </source>
</evidence>
<reference evidence="7 8" key="1">
    <citation type="submission" date="2023-07" db="EMBL/GenBank/DDBJ databases">
        <title>Sorghum-associated microbial communities from plants grown in Nebraska, USA.</title>
        <authorList>
            <person name="Schachtman D."/>
        </authorList>
    </citation>
    <scope>NUCLEOTIDE SEQUENCE [LARGE SCALE GENOMIC DNA]</scope>
    <source>
        <strain evidence="7 8">DS994</strain>
    </source>
</reference>
<evidence type="ECO:0000256" key="3">
    <source>
        <dbReference type="ARBA" id="ARBA00023163"/>
    </source>
</evidence>
<dbReference type="SMART" id="SM00346">
    <property type="entry name" value="HTH_ICLR"/>
    <property type="match status" value="1"/>
</dbReference>
<dbReference type="InterPro" id="IPR014757">
    <property type="entry name" value="Tscrpt_reg_IclR_C"/>
</dbReference>
<keyword evidence="3" id="KW-0804">Transcription</keyword>
<evidence type="ECO:0000256" key="1">
    <source>
        <dbReference type="ARBA" id="ARBA00023015"/>
    </source>
</evidence>